<feature type="region of interest" description="Disordered" evidence="2">
    <location>
        <begin position="392"/>
        <end position="413"/>
    </location>
</feature>
<organism evidence="4 5">
    <name type="scientific">Arthrobotrys musiformis</name>
    <dbReference type="NCBI Taxonomy" id="47236"/>
    <lineage>
        <taxon>Eukaryota</taxon>
        <taxon>Fungi</taxon>
        <taxon>Dikarya</taxon>
        <taxon>Ascomycota</taxon>
        <taxon>Pezizomycotina</taxon>
        <taxon>Orbiliomycetes</taxon>
        <taxon>Orbiliales</taxon>
        <taxon>Orbiliaceae</taxon>
        <taxon>Arthrobotrys</taxon>
    </lineage>
</organism>
<protein>
    <recommendedName>
        <fullName evidence="3">C2H2-type domain-containing protein</fullName>
    </recommendedName>
</protein>
<evidence type="ECO:0000259" key="3">
    <source>
        <dbReference type="PROSITE" id="PS50157"/>
    </source>
</evidence>
<accession>A0AAV9WRP1</accession>
<dbReference type="EMBL" id="JAVHJL010000002">
    <property type="protein sequence ID" value="KAK6510208.1"/>
    <property type="molecule type" value="Genomic_DNA"/>
</dbReference>
<evidence type="ECO:0000256" key="2">
    <source>
        <dbReference type="SAM" id="MobiDB-lite"/>
    </source>
</evidence>
<sequence length="413" mass="45885">MGVFSQSNNARLVFDSADDEEDPSLDFSQLPASIPDPVYTYPQPNIYNTGYGNCIDNAFVGQMLGNPGGHQGIPQWHGDQVERTPNPPLPSFYTHSPDYNFNLVDLPMAESTTFFPNPGPNVPSIPNGGIQVTESPSTDYVAQSILDDIIAAAPQQQPQQLDSGRYQQVQSLPMTPLPDFASGPPPQSHKFSHARNTKLYICRDSSNVECDKTFTNRRVLDEHMLDVHGVKAYKCPMPGCNNEISRYDNIKAHTEKCRHNPNAVAIKESKSPESISMSQPSKRRLCMKDLEPNGSLQIKKPKPAAASSPPPILYRSKVMETKSPPSTLRRRRKRSLSHSPTEINPQSFTESSDDSIAIDTHMSGLSRSQPGVGDKIQSLEAKLDRLQTELEALRRESGKNRSCEYQRKGKRPK</sequence>
<dbReference type="GO" id="GO:0008270">
    <property type="term" value="F:zinc ion binding"/>
    <property type="evidence" value="ECO:0007669"/>
    <property type="project" value="UniProtKB-KW"/>
</dbReference>
<evidence type="ECO:0000313" key="5">
    <source>
        <dbReference type="Proteomes" id="UP001370758"/>
    </source>
</evidence>
<dbReference type="PROSITE" id="PS50157">
    <property type="entry name" value="ZINC_FINGER_C2H2_2"/>
    <property type="match status" value="1"/>
</dbReference>
<gene>
    <name evidence="4" type="ORF">TWF481_004924</name>
</gene>
<dbReference type="SMART" id="SM00355">
    <property type="entry name" value="ZnF_C2H2"/>
    <property type="match status" value="2"/>
</dbReference>
<feature type="compositionally biased region" description="Basic and acidic residues" evidence="2">
    <location>
        <begin position="392"/>
        <end position="407"/>
    </location>
</feature>
<feature type="compositionally biased region" description="Polar residues" evidence="2">
    <location>
        <begin position="338"/>
        <end position="350"/>
    </location>
</feature>
<name>A0AAV9WRP1_9PEZI</name>
<keyword evidence="1" id="KW-0479">Metal-binding</keyword>
<dbReference type="PROSITE" id="PS00028">
    <property type="entry name" value="ZINC_FINGER_C2H2_1"/>
    <property type="match status" value="1"/>
</dbReference>
<keyword evidence="1" id="KW-0863">Zinc-finger</keyword>
<reference evidence="4 5" key="1">
    <citation type="submission" date="2023-08" db="EMBL/GenBank/DDBJ databases">
        <authorList>
            <person name="Palmer J.M."/>
        </authorList>
    </citation>
    <scope>NUCLEOTIDE SEQUENCE [LARGE SCALE GENOMIC DNA]</scope>
    <source>
        <strain evidence="4 5">TWF481</strain>
    </source>
</reference>
<dbReference type="InterPro" id="IPR013087">
    <property type="entry name" value="Znf_C2H2_type"/>
</dbReference>
<evidence type="ECO:0000256" key="1">
    <source>
        <dbReference type="PROSITE-ProRule" id="PRU00042"/>
    </source>
</evidence>
<keyword evidence="5" id="KW-1185">Reference proteome</keyword>
<feature type="region of interest" description="Disordered" evidence="2">
    <location>
        <begin position="293"/>
        <end position="354"/>
    </location>
</feature>
<proteinExistence type="predicted"/>
<feature type="domain" description="C2H2-type" evidence="3">
    <location>
        <begin position="200"/>
        <end position="228"/>
    </location>
</feature>
<evidence type="ECO:0000313" key="4">
    <source>
        <dbReference type="EMBL" id="KAK6510208.1"/>
    </source>
</evidence>
<dbReference type="AlphaFoldDB" id="A0AAV9WRP1"/>
<comment type="caution">
    <text evidence="4">The sequence shown here is derived from an EMBL/GenBank/DDBJ whole genome shotgun (WGS) entry which is preliminary data.</text>
</comment>
<dbReference type="Gene3D" id="3.30.160.60">
    <property type="entry name" value="Classic Zinc Finger"/>
    <property type="match status" value="1"/>
</dbReference>
<keyword evidence="1" id="KW-0862">Zinc</keyword>
<dbReference type="Proteomes" id="UP001370758">
    <property type="component" value="Unassembled WGS sequence"/>
</dbReference>